<dbReference type="InterPro" id="IPR027417">
    <property type="entry name" value="P-loop_NTPase"/>
</dbReference>
<feature type="transmembrane region" description="Helical" evidence="10">
    <location>
        <begin position="924"/>
        <end position="944"/>
    </location>
</feature>
<feature type="transmembrane region" description="Helical" evidence="10">
    <location>
        <begin position="48"/>
        <end position="70"/>
    </location>
</feature>
<feature type="domain" description="ABC transporter" evidence="11">
    <location>
        <begin position="223"/>
        <end position="450"/>
    </location>
</feature>
<reference evidence="12 13" key="1">
    <citation type="journal article" date="2014" name="Genome Biol. Evol.">
        <title>The secreted proteins of Achlya hypogyna and Thraustotheca clavata identify the ancestral oomycete secretome and reveal gene acquisitions by horizontal gene transfer.</title>
        <authorList>
            <person name="Misner I."/>
            <person name="Blouin N."/>
            <person name="Leonard G."/>
            <person name="Richards T.A."/>
            <person name="Lane C.E."/>
        </authorList>
    </citation>
    <scope>NUCLEOTIDE SEQUENCE [LARGE SCALE GENOMIC DNA]</scope>
    <source>
        <strain evidence="12 13">ATCC 48635</strain>
    </source>
</reference>
<dbReference type="PANTHER" id="PTHR19229">
    <property type="entry name" value="ATP-BINDING CASSETTE TRANSPORTER SUBFAMILY A ABCA"/>
    <property type="match status" value="1"/>
</dbReference>
<dbReference type="InterPro" id="IPR026082">
    <property type="entry name" value="ABCA"/>
</dbReference>
<evidence type="ECO:0000256" key="5">
    <source>
        <dbReference type="ARBA" id="ARBA00022737"/>
    </source>
</evidence>
<feature type="transmembrane region" description="Helical" evidence="10">
    <location>
        <begin position="12"/>
        <end position="36"/>
    </location>
</feature>
<comment type="caution">
    <text evidence="12">The sequence shown here is derived from an EMBL/GenBank/DDBJ whole genome shotgun (WGS) entry which is preliminary data.</text>
</comment>
<dbReference type="SMART" id="SM00382">
    <property type="entry name" value="AAA"/>
    <property type="match status" value="2"/>
</dbReference>
<organism evidence="12 13">
    <name type="scientific">Achlya hypogyna</name>
    <name type="common">Oomycete</name>
    <name type="synonym">Protoachlya hypogyna</name>
    <dbReference type="NCBI Taxonomy" id="1202772"/>
    <lineage>
        <taxon>Eukaryota</taxon>
        <taxon>Sar</taxon>
        <taxon>Stramenopiles</taxon>
        <taxon>Oomycota</taxon>
        <taxon>Saprolegniomycetes</taxon>
        <taxon>Saprolegniales</taxon>
        <taxon>Achlyaceae</taxon>
        <taxon>Achlya</taxon>
    </lineage>
</organism>
<dbReference type="CDD" id="cd03263">
    <property type="entry name" value="ABC_subfamily_A"/>
    <property type="match status" value="2"/>
</dbReference>
<dbReference type="Pfam" id="PF00005">
    <property type="entry name" value="ABC_tran"/>
    <property type="match status" value="2"/>
</dbReference>
<keyword evidence="13" id="KW-1185">Reference proteome</keyword>
<feature type="transmembrane region" description="Helical" evidence="10">
    <location>
        <begin position="890"/>
        <end position="912"/>
    </location>
</feature>
<feature type="transmembrane region" description="Helical" evidence="10">
    <location>
        <begin position="157"/>
        <end position="178"/>
    </location>
</feature>
<gene>
    <name evidence="12" type="ORF">ACHHYP_05167</name>
</gene>
<dbReference type="STRING" id="1202772.A0A1V9YYZ6"/>
<feature type="transmembrane region" description="Helical" evidence="10">
    <location>
        <begin position="576"/>
        <end position="599"/>
    </location>
</feature>
<keyword evidence="9 10" id="KW-0472">Membrane</keyword>
<dbReference type="GO" id="GO:0016887">
    <property type="term" value="F:ATP hydrolysis activity"/>
    <property type="evidence" value="ECO:0007669"/>
    <property type="project" value="InterPro"/>
</dbReference>
<dbReference type="SUPFAM" id="SSF52540">
    <property type="entry name" value="P-loop containing nucleoside triphosphate hydrolases"/>
    <property type="match status" value="2"/>
</dbReference>
<evidence type="ECO:0000313" key="12">
    <source>
        <dbReference type="EMBL" id="OQR90883.1"/>
    </source>
</evidence>
<evidence type="ECO:0000256" key="10">
    <source>
        <dbReference type="SAM" id="Phobius"/>
    </source>
</evidence>
<dbReference type="FunFam" id="3.40.50.300:FF:000298">
    <property type="entry name" value="ATP-binding cassette sub-family A member 12"/>
    <property type="match status" value="1"/>
</dbReference>
<evidence type="ECO:0000256" key="7">
    <source>
        <dbReference type="ARBA" id="ARBA00022840"/>
    </source>
</evidence>
<dbReference type="Proteomes" id="UP000243579">
    <property type="component" value="Unassembled WGS sequence"/>
</dbReference>
<accession>A0A1V9YYZ6</accession>
<keyword evidence="4 10" id="KW-0812">Transmembrane</keyword>
<feature type="transmembrane region" description="Helical" evidence="10">
    <location>
        <begin position="996"/>
        <end position="1017"/>
    </location>
</feature>
<feature type="transmembrane region" description="Helical" evidence="10">
    <location>
        <begin position="76"/>
        <end position="94"/>
    </location>
</feature>
<dbReference type="GO" id="GO:0140359">
    <property type="term" value="F:ABC-type transporter activity"/>
    <property type="evidence" value="ECO:0007669"/>
    <property type="project" value="InterPro"/>
</dbReference>
<feature type="transmembrane region" description="Helical" evidence="10">
    <location>
        <begin position="846"/>
        <end position="870"/>
    </location>
</feature>
<dbReference type="PROSITE" id="PS50893">
    <property type="entry name" value="ABC_TRANSPORTER_2"/>
    <property type="match status" value="2"/>
</dbReference>
<dbReference type="GO" id="GO:0016020">
    <property type="term" value="C:membrane"/>
    <property type="evidence" value="ECO:0007669"/>
    <property type="project" value="UniProtKB-SubCell"/>
</dbReference>
<evidence type="ECO:0000256" key="1">
    <source>
        <dbReference type="ARBA" id="ARBA00004141"/>
    </source>
</evidence>
<dbReference type="InterPro" id="IPR017871">
    <property type="entry name" value="ABC_transporter-like_CS"/>
</dbReference>
<dbReference type="GO" id="GO:0005524">
    <property type="term" value="F:ATP binding"/>
    <property type="evidence" value="ECO:0007669"/>
    <property type="project" value="UniProtKB-KW"/>
</dbReference>
<evidence type="ECO:0000256" key="2">
    <source>
        <dbReference type="ARBA" id="ARBA00008869"/>
    </source>
</evidence>
<keyword evidence="7 12" id="KW-0067">ATP-binding</keyword>
<protein>
    <submittedName>
        <fullName evidence="12">ATP-binding Cassette (ABC) Superfamily</fullName>
    </submittedName>
</protein>
<dbReference type="EMBL" id="JNBR01000573">
    <property type="protein sequence ID" value="OQR90883.1"/>
    <property type="molecule type" value="Genomic_DNA"/>
</dbReference>
<evidence type="ECO:0000259" key="11">
    <source>
        <dbReference type="PROSITE" id="PS50893"/>
    </source>
</evidence>
<dbReference type="InterPro" id="IPR013525">
    <property type="entry name" value="ABC2_TM"/>
</dbReference>
<feature type="transmembrane region" description="Helical" evidence="10">
    <location>
        <begin position="106"/>
        <end position="124"/>
    </location>
</feature>
<evidence type="ECO:0000256" key="6">
    <source>
        <dbReference type="ARBA" id="ARBA00022741"/>
    </source>
</evidence>
<evidence type="ECO:0000256" key="9">
    <source>
        <dbReference type="ARBA" id="ARBA00023136"/>
    </source>
</evidence>
<dbReference type="FunFam" id="3.40.50.300:FF:000335">
    <property type="entry name" value="ATP binding cassette subfamily A member 5"/>
    <property type="match status" value="1"/>
</dbReference>
<dbReference type="InterPro" id="IPR003593">
    <property type="entry name" value="AAA+_ATPase"/>
</dbReference>
<name>A0A1V9YYZ6_ACHHY</name>
<keyword evidence="8 10" id="KW-1133">Transmembrane helix</keyword>
<dbReference type="GO" id="GO:0005319">
    <property type="term" value="F:lipid transporter activity"/>
    <property type="evidence" value="ECO:0007669"/>
    <property type="project" value="TreeGrafter"/>
</dbReference>
<evidence type="ECO:0000313" key="13">
    <source>
        <dbReference type="Proteomes" id="UP000243579"/>
    </source>
</evidence>
<evidence type="ECO:0000256" key="8">
    <source>
        <dbReference type="ARBA" id="ARBA00022989"/>
    </source>
</evidence>
<dbReference type="PANTHER" id="PTHR19229:SF36">
    <property type="entry name" value="ATP-BINDING CASSETTE SUB-FAMILY A MEMBER 2"/>
    <property type="match status" value="1"/>
</dbReference>
<comment type="subcellular location">
    <subcellularLocation>
        <location evidence="1">Membrane</location>
        <topology evidence="1">Multi-pass membrane protein</topology>
    </subcellularLocation>
</comment>
<proteinExistence type="inferred from homology"/>
<comment type="similarity">
    <text evidence="2">Belongs to the ABC transporter superfamily. ABCA family.</text>
</comment>
<evidence type="ECO:0000256" key="4">
    <source>
        <dbReference type="ARBA" id="ARBA00022692"/>
    </source>
</evidence>
<dbReference type="OrthoDB" id="10255969at2759"/>
<keyword evidence="3" id="KW-0813">Transport</keyword>
<keyword evidence="5" id="KW-0677">Repeat</keyword>
<keyword evidence="6" id="KW-0547">Nucleotide-binding</keyword>
<dbReference type="Pfam" id="PF12698">
    <property type="entry name" value="ABC2_membrane_3"/>
    <property type="match status" value="1"/>
</dbReference>
<dbReference type="Gene3D" id="3.40.50.300">
    <property type="entry name" value="P-loop containing nucleotide triphosphate hydrolases"/>
    <property type="match status" value="2"/>
</dbReference>
<evidence type="ECO:0000256" key="3">
    <source>
        <dbReference type="ARBA" id="ARBA00022448"/>
    </source>
</evidence>
<dbReference type="PROSITE" id="PS00211">
    <property type="entry name" value="ABC_TRANSPORTER_1"/>
    <property type="match status" value="2"/>
</dbReference>
<dbReference type="InterPro" id="IPR003439">
    <property type="entry name" value="ABC_transporter-like_ATP-bd"/>
</dbReference>
<feature type="domain" description="ABC transporter" evidence="11">
    <location>
        <begin position="1060"/>
        <end position="1295"/>
    </location>
</feature>
<feature type="transmembrane region" description="Helical" evidence="10">
    <location>
        <begin position="801"/>
        <end position="825"/>
    </location>
</feature>
<sequence>MQALGLSSSALVLSWLVLFGVTALLVALLQTLVALVGGLFPASSPLCIFGLFFAFALALVAFGFAASTLFSKVKTATYATQLVFALLTIAGYALSDDAGEGAKTAVCLLPPAGFVLGVSIVLKAEYYMQGITLTNASALQANHARFSTTVVMLFLDAALYTLLGIYAECVAAGAVWYFPVSPAYWRRSPVVSSGDADGASADNADVEPPEPHLVELAKDGRALVVQRLHKTFGDHVAVDNLSVTFYEGHITCLLGHNGAGKTTAISILTGMLPRTSGDAFVHGVALSTHLPEIQASMGVCPQHNILYDDLTVAEHLILYASIKRVPDVAAAVAATLADVDLVDKANTKTKALSGGMKRKLSVGIALLGDSSIVFLDEPTSGMDPYSRRGVWELLLRNRARRIMILTTHYMEEADVLGDRIAIMANGALQCAGSSLFLKTRFGAGYTLTLVKASVNANAIDTVAALVTAHVPAARLVSHVATEVAFQLPSDATGAFAALFASLDADLAALQLSSYGISVTTLEDVFIKVTGRSTPDAAVTVAVPSEAPPAAGQRSFAVQLGALVKKRFHVAKRDKRTFFNTTLLPVLLLAIGFGVMKYVYDLDRVQEQPRLPLDTAPFPSGAQSPTPYMCLSDATDCTELFRHFTESAPVALPPPVANTTPTVTVFGFTYGEATPPSSCTGYNSYRECKSAPANLTGVDGAELQMAQALYTRGFASGASAVQMGAYLVEAAPSRGVFSYVVCANTSSPHAGPVYKRLVDEAIYRKATGNDAVRLAVASHPLPESINAAKQRKARRASWGDTMGYVGMACFMFALSFFPAGIMTFLVKERALTAKHQQLVSGVFPSAFWAANALWDALSFAPIVGILLVLIVGFEIRPYTTDAKNVVDAFPAVAVLFVLTGVALVPLTYVLSFLLKAPASAHTITVLVNLALGFGCIVLEALLQTFSYTSLVSVWRVSPLFALGDGLRNITESGMRSSYLPNGSVVPMRTAAFSQQGILIHVYYLVGSAAACFAVLALLERLAARPFAMPAAALPDDETSTDADVAAEAARVAALPPTDAAVVLRGLRKVFGHKLLGDPVTAVAGLSLALPPGECFGFLGVNGAGKSTTLKMLMGEVAPSGGSATLAGLDVVAKQIEARRLVGYCPQFDALFDLLTVREHLELYAALRGLRGDAAGVAIARLVAQLHLGAFERVLASDLSGGNKRKLSVAVAMIGAPPIVILDEPSTGMDPVSRRFLWDAISDISSASTVLLTTHSMEECEALCSRVGIMVDGRLECLGSVQHLKRRFGHGLVLDVKQRLPADAAVDAFVATHALPPSALPADAVADWCARLGKPQRAAALSPAHPTGCFLAGLLARDGAIDTAAFVTWWLCEDQFDALRTHMEAATGGAIDVVSREGALAQLKLTTTLGVAFDVVEAAKEALAIAEYAVSQTSLEAIFNAFASKQTRSDDDNDAAPTRRCSCFGKKPTRATAYRSLETPVTGR</sequence>